<organism evidence="8 9">
    <name type="scientific">Nibrella saemangeumensis</name>
    <dbReference type="NCBI Taxonomy" id="1084526"/>
    <lineage>
        <taxon>Bacteria</taxon>
        <taxon>Pseudomonadati</taxon>
        <taxon>Bacteroidota</taxon>
        <taxon>Cytophagia</taxon>
        <taxon>Cytophagales</taxon>
        <taxon>Spirosomataceae</taxon>
        <taxon>Nibrella</taxon>
    </lineage>
</organism>
<evidence type="ECO:0000256" key="1">
    <source>
        <dbReference type="ARBA" id="ARBA00000085"/>
    </source>
</evidence>
<dbReference type="Pfam" id="PF02518">
    <property type="entry name" value="HATPase_c"/>
    <property type="match status" value="1"/>
</dbReference>
<dbReference type="InterPro" id="IPR003661">
    <property type="entry name" value="HisK_dim/P_dom"/>
</dbReference>
<dbReference type="SMART" id="SM00387">
    <property type="entry name" value="HATPase_c"/>
    <property type="match status" value="1"/>
</dbReference>
<dbReference type="Pfam" id="PF08447">
    <property type="entry name" value="PAS_3"/>
    <property type="match status" value="1"/>
</dbReference>
<dbReference type="Pfam" id="PF13426">
    <property type="entry name" value="PAS_9"/>
    <property type="match status" value="1"/>
</dbReference>
<dbReference type="PRINTS" id="PR00344">
    <property type="entry name" value="BCTRLSENSOR"/>
</dbReference>
<proteinExistence type="predicted"/>
<evidence type="ECO:0000256" key="5">
    <source>
        <dbReference type="ARBA" id="ARBA00022777"/>
    </source>
</evidence>
<dbReference type="Pfam" id="PF08448">
    <property type="entry name" value="PAS_4"/>
    <property type="match status" value="1"/>
</dbReference>
<comment type="caution">
    <text evidence="8">The sequence shown here is derived from an EMBL/GenBank/DDBJ whole genome shotgun (WGS) entry which is preliminary data.</text>
</comment>
<dbReference type="SUPFAM" id="SSF55785">
    <property type="entry name" value="PYP-like sensor domain (PAS domain)"/>
    <property type="match status" value="5"/>
</dbReference>
<protein>
    <recommendedName>
        <fullName evidence="2">histidine kinase</fullName>
        <ecNumber evidence="2">2.7.13.3</ecNumber>
    </recommendedName>
</protein>
<dbReference type="PANTHER" id="PTHR43304:SF1">
    <property type="entry name" value="PAC DOMAIN-CONTAINING PROTEIN"/>
    <property type="match status" value="1"/>
</dbReference>
<dbReference type="SMART" id="SM00091">
    <property type="entry name" value="PAS"/>
    <property type="match status" value="3"/>
</dbReference>
<dbReference type="InterPro" id="IPR000700">
    <property type="entry name" value="PAS-assoc_C"/>
</dbReference>
<sequence>MLDSYVNQLSSATLLSIVESSQNGIVVLTAVRGEKEIIEDFEVIYSNTQAKKQLGLAEEQVLNKRLTAIFPSPYELLFRFKQVVETGLPERFELPYNLATALPSIWYECAVTKQDDGVVVTLTDITRQKQAFQRADRMITRLHSVLDSSPAAVCLMDAMRDPETVITDFRFVTLNNFFSQMVERPVEALIGERFLSIFTSASSNGLLETFIQVVQTGIPFFIDIYLEEPALQGWYNVTAVKQADGLAVTMLDIKDRKEIARLRAAEEKLREREHFICQVVQSTPDVISVLDLDKKEFIYLNKGTDLDDPDSLEATPAICYTEVLTLIHPDDRALVEAYNESFRTLPDGEFNTVEYRVMDETDTPVWYKARGRVFKRDHAGRATQRLCISQDITQQVLAGQQIRETAERLQAVLDGAPVGIGMLVPVRDAQGQTVDFWTRALNPRFALRKGHSMSDMLVHPFSDLFPTFHRSDLFNQLVQVADLNHSFRKEMYINDGRTKGWYQLSAIREGDSVIVTSVDISDRKQAEDTVQQMLNGSMAAIAQLKAVRDTDGAVVDFVVKAVNVAGEELTRLPADDLIGQPIQDVLSEDMAPLYDDLVDVLITGQPLRMQFELTYEQVDYWFDLSVVKQDDGLILTCLDVSEIRRVQQQLETTIGELKRSYGTLEHLALIASHDLQEPLRTIQALGDIVISQYADQSGAGNVEIVHRMQRSASQMQLLVNDLLTYSRLILPQQAFQKINLETLVQEILAELSGQIQEKRAQVVVESLPVIRGGVAQWRLLVHNLVANSLLCSRPGIAPEVQIRSRTIAGRAAGGIAGLEANRTYYEIRISDNGIGFDANEDPDHIFDLSQRLHPETGQAGTGIGLAVCKRVVENHGGIIIAQRTPGEGTTFLIYIPVSGRQL</sequence>
<dbReference type="EC" id="2.7.13.3" evidence="2"/>
<dbReference type="SMART" id="SM00388">
    <property type="entry name" value="HisKA"/>
    <property type="match status" value="1"/>
</dbReference>
<dbReference type="Gene3D" id="1.10.287.130">
    <property type="match status" value="1"/>
</dbReference>
<dbReference type="InterPro" id="IPR035965">
    <property type="entry name" value="PAS-like_dom_sf"/>
</dbReference>
<feature type="domain" description="Histidine kinase" evidence="6">
    <location>
        <begin position="670"/>
        <end position="899"/>
    </location>
</feature>
<dbReference type="InterPro" id="IPR004358">
    <property type="entry name" value="Sig_transdc_His_kin-like_C"/>
</dbReference>
<dbReference type="InterPro" id="IPR003594">
    <property type="entry name" value="HATPase_dom"/>
</dbReference>
<dbReference type="PROSITE" id="PS50109">
    <property type="entry name" value="HIS_KIN"/>
    <property type="match status" value="1"/>
</dbReference>
<keyword evidence="9" id="KW-1185">Reference proteome</keyword>
<dbReference type="Pfam" id="PF00512">
    <property type="entry name" value="HisKA"/>
    <property type="match status" value="1"/>
</dbReference>
<evidence type="ECO:0000259" key="6">
    <source>
        <dbReference type="PROSITE" id="PS50109"/>
    </source>
</evidence>
<name>A0ABP8NR21_9BACT</name>
<dbReference type="Gene3D" id="3.30.450.20">
    <property type="entry name" value="PAS domain"/>
    <property type="match status" value="5"/>
</dbReference>
<dbReference type="CDD" id="cd00130">
    <property type="entry name" value="PAS"/>
    <property type="match status" value="1"/>
</dbReference>
<dbReference type="RefSeq" id="WP_345249971.1">
    <property type="nucleotide sequence ID" value="NZ_BAABHD010000084.1"/>
</dbReference>
<dbReference type="InterPro" id="IPR013655">
    <property type="entry name" value="PAS_fold_3"/>
</dbReference>
<dbReference type="PANTHER" id="PTHR43304">
    <property type="entry name" value="PHYTOCHROME-LIKE PROTEIN CPH1"/>
    <property type="match status" value="1"/>
</dbReference>
<dbReference type="PROSITE" id="PS50113">
    <property type="entry name" value="PAC"/>
    <property type="match status" value="1"/>
</dbReference>
<dbReference type="Gene3D" id="3.30.565.10">
    <property type="entry name" value="Histidine kinase-like ATPase, C-terminal domain"/>
    <property type="match status" value="1"/>
</dbReference>
<evidence type="ECO:0000313" key="9">
    <source>
        <dbReference type="Proteomes" id="UP001501175"/>
    </source>
</evidence>
<dbReference type="InterPro" id="IPR013656">
    <property type="entry name" value="PAS_4"/>
</dbReference>
<keyword evidence="3" id="KW-0597">Phosphoprotein</keyword>
<evidence type="ECO:0000256" key="3">
    <source>
        <dbReference type="ARBA" id="ARBA00022553"/>
    </source>
</evidence>
<dbReference type="InterPro" id="IPR036097">
    <property type="entry name" value="HisK_dim/P_sf"/>
</dbReference>
<dbReference type="SUPFAM" id="SSF55874">
    <property type="entry name" value="ATPase domain of HSP90 chaperone/DNA topoisomerase II/histidine kinase"/>
    <property type="match status" value="1"/>
</dbReference>
<dbReference type="CDD" id="cd00082">
    <property type="entry name" value="HisKA"/>
    <property type="match status" value="1"/>
</dbReference>
<dbReference type="EMBL" id="BAABHD010000084">
    <property type="protein sequence ID" value="GAA4470336.1"/>
    <property type="molecule type" value="Genomic_DNA"/>
</dbReference>
<dbReference type="SUPFAM" id="SSF47384">
    <property type="entry name" value="Homodimeric domain of signal transducing histidine kinase"/>
    <property type="match status" value="1"/>
</dbReference>
<dbReference type="InterPro" id="IPR052162">
    <property type="entry name" value="Sensor_kinase/Photoreceptor"/>
</dbReference>
<reference evidence="9" key="1">
    <citation type="journal article" date="2019" name="Int. J. Syst. Evol. Microbiol.">
        <title>The Global Catalogue of Microorganisms (GCM) 10K type strain sequencing project: providing services to taxonomists for standard genome sequencing and annotation.</title>
        <authorList>
            <consortium name="The Broad Institute Genomics Platform"/>
            <consortium name="The Broad Institute Genome Sequencing Center for Infectious Disease"/>
            <person name="Wu L."/>
            <person name="Ma J."/>
        </authorList>
    </citation>
    <scope>NUCLEOTIDE SEQUENCE [LARGE SCALE GENOMIC DNA]</scope>
    <source>
        <strain evidence="9">JCM 17927</strain>
    </source>
</reference>
<accession>A0ABP8NR21</accession>
<keyword evidence="4" id="KW-0808">Transferase</keyword>
<gene>
    <name evidence="8" type="ORF">GCM10023189_58730</name>
</gene>
<evidence type="ECO:0000313" key="8">
    <source>
        <dbReference type="EMBL" id="GAA4470336.1"/>
    </source>
</evidence>
<evidence type="ECO:0000259" key="7">
    <source>
        <dbReference type="PROSITE" id="PS50113"/>
    </source>
</evidence>
<feature type="domain" description="PAC" evidence="7">
    <location>
        <begin position="351"/>
        <end position="404"/>
    </location>
</feature>
<evidence type="ECO:0000256" key="2">
    <source>
        <dbReference type="ARBA" id="ARBA00012438"/>
    </source>
</evidence>
<dbReference type="InterPro" id="IPR036890">
    <property type="entry name" value="HATPase_C_sf"/>
</dbReference>
<dbReference type="InterPro" id="IPR000014">
    <property type="entry name" value="PAS"/>
</dbReference>
<dbReference type="Proteomes" id="UP001501175">
    <property type="component" value="Unassembled WGS sequence"/>
</dbReference>
<comment type="catalytic activity">
    <reaction evidence="1">
        <text>ATP + protein L-histidine = ADP + protein N-phospho-L-histidine.</text>
        <dbReference type="EC" id="2.7.13.3"/>
    </reaction>
</comment>
<evidence type="ECO:0000256" key="4">
    <source>
        <dbReference type="ARBA" id="ARBA00022679"/>
    </source>
</evidence>
<dbReference type="InterPro" id="IPR005467">
    <property type="entry name" value="His_kinase_dom"/>
</dbReference>
<keyword evidence="5" id="KW-0418">Kinase</keyword>